<dbReference type="SUPFAM" id="SSF53137">
    <property type="entry name" value="Translational machinery components"/>
    <property type="match status" value="1"/>
</dbReference>
<evidence type="ECO:0000256" key="6">
    <source>
        <dbReference type="ARBA" id="ARBA00035160"/>
    </source>
</evidence>
<dbReference type="GO" id="GO:1990904">
    <property type="term" value="C:ribonucleoprotein complex"/>
    <property type="evidence" value="ECO:0007669"/>
    <property type="project" value="UniProtKB-KW"/>
</dbReference>
<dbReference type="NCBIfam" id="TIGR03632">
    <property type="entry name" value="uS11_bact"/>
    <property type="match status" value="1"/>
</dbReference>
<dbReference type="HAMAP" id="MF_01310">
    <property type="entry name" value="Ribosomal_uS11"/>
    <property type="match status" value="1"/>
</dbReference>
<comment type="function">
    <text evidence="7 8">Located on the platform of the 30S subunit, it bridges several disparate RNA helices of the 16S rRNA. Forms part of the Shine-Dalgarno cleft in the 70S ribosome.</text>
</comment>
<evidence type="ECO:0000256" key="9">
    <source>
        <dbReference type="RuleBase" id="RU003629"/>
    </source>
</evidence>
<gene>
    <name evidence="8" type="primary">rpsK</name>
    <name evidence="10" type="ORF">A6D92_01695</name>
</gene>
<organism evidence="10 11">
    <name type="scientific">Symbiobacterium thermophilum</name>
    <dbReference type="NCBI Taxonomy" id="2734"/>
    <lineage>
        <taxon>Bacteria</taxon>
        <taxon>Bacillati</taxon>
        <taxon>Bacillota</taxon>
        <taxon>Clostridia</taxon>
        <taxon>Eubacteriales</taxon>
        <taxon>Symbiobacteriaceae</taxon>
        <taxon>Symbiobacterium</taxon>
    </lineage>
</organism>
<sequence>MAKRTARAKRRERKIVDKGVAHIRSTFNNTIVTITDVHGNALAWASAGVVGFKGSRKSTPFAAQMAAEKAAKDAMELGVREVEVRVKGPGAGREAAIRQLQAAGLEVTAIKDVTPIPHNGCRPPKRRRV</sequence>
<dbReference type="GO" id="GO:0005840">
    <property type="term" value="C:ribosome"/>
    <property type="evidence" value="ECO:0007669"/>
    <property type="project" value="UniProtKB-KW"/>
</dbReference>
<evidence type="ECO:0000256" key="4">
    <source>
        <dbReference type="ARBA" id="ARBA00022980"/>
    </source>
</evidence>
<evidence type="ECO:0000256" key="7">
    <source>
        <dbReference type="ARBA" id="ARBA00058053"/>
    </source>
</evidence>
<reference evidence="11" key="1">
    <citation type="submission" date="2016-04" db="EMBL/GenBank/DDBJ databases">
        <authorList>
            <person name="Antunes L.P."/>
            <person name="Martins L.F."/>
            <person name="Pereira R.V."/>
            <person name="Thomas A.M."/>
            <person name="Barbosa D."/>
            <person name="Nascimento L."/>
            <person name="Silva G.M."/>
            <person name="Condomitti G.W."/>
            <person name="Digiampietri L.A."/>
            <person name="Lombardi K.C."/>
            <person name="Ramos P.L."/>
            <person name="Quaggio R.B."/>
            <person name="Oliveira J.C."/>
            <person name="Pascon R.C."/>
            <person name="Cruz J.B."/>
            <person name="Silva A.M."/>
            <person name="Setubal J.C."/>
        </authorList>
    </citation>
    <scope>NUCLEOTIDE SEQUENCE [LARGE SCALE GENOMIC DNA]</scope>
</reference>
<dbReference type="FunFam" id="3.30.420.80:FF:000001">
    <property type="entry name" value="30S ribosomal protein S11"/>
    <property type="match status" value="1"/>
</dbReference>
<dbReference type="GO" id="GO:0019843">
    <property type="term" value="F:rRNA binding"/>
    <property type="evidence" value="ECO:0007669"/>
    <property type="project" value="UniProtKB-UniRule"/>
</dbReference>
<keyword evidence="4 8" id="KW-0689">Ribosomal protein</keyword>
<dbReference type="GO" id="GO:0003735">
    <property type="term" value="F:structural constituent of ribosome"/>
    <property type="evidence" value="ECO:0007669"/>
    <property type="project" value="InterPro"/>
</dbReference>
<dbReference type="PANTHER" id="PTHR11759">
    <property type="entry name" value="40S RIBOSOMAL PROTEIN S14/30S RIBOSOMAL PROTEIN S11"/>
    <property type="match status" value="1"/>
</dbReference>
<keyword evidence="5 8" id="KW-0687">Ribonucleoprotein</keyword>
<dbReference type="Pfam" id="PF00411">
    <property type="entry name" value="Ribosomal_S11"/>
    <property type="match status" value="1"/>
</dbReference>
<evidence type="ECO:0000313" key="10">
    <source>
        <dbReference type="EMBL" id="OTA42079.1"/>
    </source>
</evidence>
<keyword evidence="2 8" id="KW-0699">rRNA-binding</keyword>
<evidence type="ECO:0000256" key="1">
    <source>
        <dbReference type="ARBA" id="ARBA00006194"/>
    </source>
</evidence>
<dbReference type="PIRSF" id="PIRSF002131">
    <property type="entry name" value="Ribosomal_S11"/>
    <property type="match status" value="1"/>
</dbReference>
<name>A0A1Y2T709_SYMTR</name>
<comment type="similarity">
    <text evidence="1 8 9">Belongs to the universal ribosomal protein uS11 family.</text>
</comment>
<comment type="caution">
    <text evidence="10">The sequence shown here is derived from an EMBL/GenBank/DDBJ whole genome shotgun (WGS) entry which is preliminary data.</text>
</comment>
<dbReference type="GO" id="GO:0006412">
    <property type="term" value="P:translation"/>
    <property type="evidence" value="ECO:0007669"/>
    <property type="project" value="UniProtKB-UniRule"/>
</dbReference>
<evidence type="ECO:0000313" key="11">
    <source>
        <dbReference type="Proteomes" id="UP000194267"/>
    </source>
</evidence>
<accession>A0A1Y2T709</accession>
<dbReference type="EMBL" id="LWLV01000084">
    <property type="protein sequence ID" value="OTA42079.1"/>
    <property type="molecule type" value="Genomic_DNA"/>
</dbReference>
<dbReference type="NCBIfam" id="NF003698">
    <property type="entry name" value="PRK05309.1"/>
    <property type="match status" value="1"/>
</dbReference>
<dbReference type="AlphaFoldDB" id="A0A1Y2T709"/>
<dbReference type="PROSITE" id="PS00054">
    <property type="entry name" value="RIBOSOMAL_S11"/>
    <property type="match status" value="1"/>
</dbReference>
<evidence type="ECO:0000256" key="2">
    <source>
        <dbReference type="ARBA" id="ARBA00022730"/>
    </source>
</evidence>
<evidence type="ECO:0000256" key="5">
    <source>
        <dbReference type="ARBA" id="ARBA00023274"/>
    </source>
</evidence>
<dbReference type="Proteomes" id="UP000194267">
    <property type="component" value="Unassembled WGS sequence"/>
</dbReference>
<protein>
    <recommendedName>
        <fullName evidence="6 8">Small ribosomal subunit protein uS11</fullName>
    </recommendedName>
</protein>
<comment type="subunit">
    <text evidence="8">Part of the 30S ribosomal subunit. Interacts with proteins S7 and S18. Binds to IF-3.</text>
</comment>
<evidence type="ECO:0000256" key="8">
    <source>
        <dbReference type="HAMAP-Rule" id="MF_01310"/>
    </source>
</evidence>
<dbReference type="InterPro" id="IPR036967">
    <property type="entry name" value="Ribosomal_uS11_sf"/>
</dbReference>
<keyword evidence="3 8" id="KW-0694">RNA-binding</keyword>
<dbReference type="InterPro" id="IPR018102">
    <property type="entry name" value="Ribosomal_uS11_CS"/>
</dbReference>
<proteinExistence type="inferred from homology"/>
<dbReference type="InterPro" id="IPR001971">
    <property type="entry name" value="Ribosomal_uS11"/>
</dbReference>
<evidence type="ECO:0000256" key="3">
    <source>
        <dbReference type="ARBA" id="ARBA00022884"/>
    </source>
</evidence>
<dbReference type="InterPro" id="IPR019981">
    <property type="entry name" value="Ribosomal_uS11_bac-type"/>
</dbReference>
<dbReference type="Gene3D" id="3.30.420.80">
    <property type="entry name" value="Ribosomal protein S11"/>
    <property type="match status" value="1"/>
</dbReference>